<dbReference type="CDD" id="cd00238">
    <property type="entry name" value="ERp29c"/>
    <property type="match status" value="1"/>
</dbReference>
<dbReference type="STRING" id="9568.ENSMLEP00000025582"/>
<dbReference type="InterPro" id="IPR036249">
    <property type="entry name" value="Thioredoxin-like_sf"/>
</dbReference>
<reference evidence="8" key="2">
    <citation type="submission" date="2025-09" db="UniProtKB">
        <authorList>
            <consortium name="Ensembl"/>
        </authorList>
    </citation>
    <scope>IDENTIFICATION</scope>
</reference>
<dbReference type="Proteomes" id="UP000233140">
    <property type="component" value="Unassembled WGS sequence"/>
</dbReference>
<dbReference type="GO" id="GO:0005788">
    <property type="term" value="C:endoplasmic reticulum lumen"/>
    <property type="evidence" value="ECO:0007669"/>
    <property type="project" value="InterPro"/>
</dbReference>
<dbReference type="PANTHER" id="PTHR12211:SF2">
    <property type="entry name" value="ENDOPLASMIC RETICULUM RESIDENT PROTEIN 29"/>
    <property type="match status" value="1"/>
</dbReference>
<dbReference type="InterPro" id="IPR036356">
    <property type="entry name" value="ERp29_C_sf"/>
</dbReference>
<dbReference type="Gene3D" id="3.40.30.10">
    <property type="entry name" value="Glutaredoxin"/>
    <property type="match status" value="1"/>
</dbReference>
<dbReference type="FunFam" id="1.20.1150.12:FF:000001">
    <property type="entry name" value="Endoplasmic reticulum resident protein 29"/>
    <property type="match status" value="1"/>
</dbReference>
<proteinExistence type="predicted"/>
<evidence type="ECO:0000259" key="6">
    <source>
        <dbReference type="Pfam" id="PF07749"/>
    </source>
</evidence>
<dbReference type="OMA" id="CYDALAG"/>
<keyword evidence="9" id="KW-1185">Reference proteome</keyword>
<dbReference type="FunFam" id="3.40.30.10:FF:000133">
    <property type="entry name" value="Endoplasmic reticulum resident protein 29"/>
    <property type="match status" value="1"/>
</dbReference>
<dbReference type="PANTHER" id="PTHR12211">
    <property type="entry name" value="ENDOPLASMIC RETICULUM PROTEIN ERP29"/>
    <property type="match status" value="1"/>
</dbReference>
<name>A0A2K5ZCP4_MANLE</name>
<dbReference type="GO" id="GO:0009306">
    <property type="term" value="P:protein secretion"/>
    <property type="evidence" value="ECO:0007669"/>
    <property type="project" value="InterPro"/>
</dbReference>
<evidence type="ECO:0000256" key="3">
    <source>
        <dbReference type="ARBA" id="ARBA00054488"/>
    </source>
</evidence>
<dbReference type="GeneTree" id="ENSGT00390000018566"/>
<protein>
    <recommendedName>
        <fullName evidence="1">Endoplasmic reticulum resident protein 29</fullName>
    </recommendedName>
</protein>
<dbReference type="InterPro" id="IPR016855">
    <property type="entry name" value="ERp29"/>
</dbReference>
<feature type="region of interest" description="Disordered" evidence="5">
    <location>
        <begin position="1"/>
        <end position="23"/>
    </location>
</feature>
<evidence type="ECO:0000256" key="2">
    <source>
        <dbReference type="ARBA" id="ARBA00022824"/>
    </source>
</evidence>
<dbReference type="Ensembl" id="ENSMLET00000049116.1">
    <property type="protein sequence ID" value="ENSMLEP00000025582.1"/>
    <property type="gene ID" value="ENSMLEG00000036978.1"/>
</dbReference>
<dbReference type="SUPFAM" id="SSF47933">
    <property type="entry name" value="ERP29 C domain-like"/>
    <property type="match status" value="1"/>
</dbReference>
<feature type="domain" description="ERp29 N-terminal" evidence="7">
    <location>
        <begin position="22"/>
        <end position="133"/>
    </location>
</feature>
<evidence type="ECO:0000256" key="4">
    <source>
        <dbReference type="ARBA" id="ARBA00065385"/>
    </source>
</evidence>
<comment type="function">
    <text evidence="3">Does not seem to be a disulfide isomerase. Plays an important role in the processing of secretory proteins within the endoplasmic reticulum (ER), possibly by participating in the folding of proteins in the ER.</text>
</comment>
<comment type="subunit">
    <text evidence="4">Homodimer. Part of a large chaperone multiprotein complex comprising CABP1, DNAJB11, HSP90B1, HSPA5, HYOU, PDIA2, PDIA4, PPIB, SDF2L1, UGGT1 and very small amounts of ERP29, but not, or at very low levels, CALR nor CANX.</text>
</comment>
<dbReference type="Pfam" id="PF07912">
    <property type="entry name" value="ERp29_N"/>
    <property type="match status" value="1"/>
</dbReference>
<sequence>PPTASPSPGLSAPLRPHDGSGLHTKGALSLDTVTFYKFDTQYRYGEKQDEFRRLPENLDSSDDLLVAETGISDYGDKLNMELSETYKLHKESYPVFYLFWEEDFENPVPCTGAVKVGAIQRWLKGKCVYLGMPGGLFIRASGVEAHQALLKQGQDHLSSVRETEKNWAKHHLKIMGKILDLGEDFPASEMTWIARLIEKNRLSDRKKEEFQKSLNILTAFQKKWDEKEEL</sequence>
<dbReference type="Pfam" id="PF07749">
    <property type="entry name" value="ERp29"/>
    <property type="match status" value="1"/>
</dbReference>
<dbReference type="InterPro" id="IPR011679">
    <property type="entry name" value="ERp29_C"/>
</dbReference>
<evidence type="ECO:0000256" key="5">
    <source>
        <dbReference type="SAM" id="MobiDB-lite"/>
    </source>
</evidence>
<evidence type="ECO:0000313" key="8">
    <source>
        <dbReference type="Ensembl" id="ENSMLEP00000025582.1"/>
    </source>
</evidence>
<organism evidence="8 9">
    <name type="scientific">Mandrillus leucophaeus</name>
    <name type="common">Drill</name>
    <name type="synonym">Papio leucophaeus</name>
    <dbReference type="NCBI Taxonomy" id="9568"/>
    <lineage>
        <taxon>Eukaryota</taxon>
        <taxon>Metazoa</taxon>
        <taxon>Chordata</taxon>
        <taxon>Craniata</taxon>
        <taxon>Vertebrata</taxon>
        <taxon>Euteleostomi</taxon>
        <taxon>Mammalia</taxon>
        <taxon>Eutheria</taxon>
        <taxon>Euarchontoglires</taxon>
        <taxon>Primates</taxon>
        <taxon>Haplorrhini</taxon>
        <taxon>Catarrhini</taxon>
        <taxon>Cercopithecidae</taxon>
        <taxon>Cercopithecinae</taxon>
        <taxon>Mandrillus</taxon>
    </lineage>
</organism>
<accession>A0A2K5ZCP4</accession>
<dbReference type="SUPFAM" id="SSF52833">
    <property type="entry name" value="Thioredoxin-like"/>
    <property type="match status" value="1"/>
</dbReference>
<evidence type="ECO:0000259" key="7">
    <source>
        <dbReference type="Pfam" id="PF07912"/>
    </source>
</evidence>
<dbReference type="InterPro" id="IPR012883">
    <property type="entry name" value="ERp29_N"/>
</dbReference>
<reference evidence="8" key="1">
    <citation type="submission" date="2025-08" db="UniProtKB">
        <authorList>
            <consortium name="Ensembl"/>
        </authorList>
    </citation>
    <scope>IDENTIFICATION</scope>
</reference>
<evidence type="ECO:0000313" key="9">
    <source>
        <dbReference type="Proteomes" id="UP000233140"/>
    </source>
</evidence>
<evidence type="ECO:0000256" key="1">
    <source>
        <dbReference type="ARBA" id="ARBA00014173"/>
    </source>
</evidence>
<keyword evidence="2" id="KW-0256">Endoplasmic reticulum</keyword>
<dbReference type="Gene3D" id="1.20.1150.12">
    <property type="entry name" value="Endoplasmic reticulum resident protein 29, C-terminal domain"/>
    <property type="match status" value="1"/>
</dbReference>
<feature type="domain" description="Endoplasmic reticulum resident protein 29 C-terminal" evidence="6">
    <location>
        <begin position="141"/>
        <end position="220"/>
    </location>
</feature>
<dbReference type="AlphaFoldDB" id="A0A2K5ZCP4"/>